<dbReference type="InterPro" id="IPR014756">
    <property type="entry name" value="Ig_E-set"/>
</dbReference>
<dbReference type="InterPro" id="IPR040839">
    <property type="entry name" value="MG4"/>
</dbReference>
<dbReference type="Pfam" id="PF17791">
    <property type="entry name" value="MG3"/>
    <property type="match status" value="1"/>
</dbReference>
<dbReference type="PANTHER" id="PTHR11412">
    <property type="entry name" value="MACROGLOBULIN / COMPLEMENT"/>
    <property type="match status" value="1"/>
</dbReference>
<gene>
    <name evidence="13" type="primary">a2m</name>
</gene>
<evidence type="ECO:0000259" key="10">
    <source>
        <dbReference type="SMART" id="SM01359"/>
    </source>
</evidence>
<dbReference type="InterPro" id="IPR019742">
    <property type="entry name" value="MacrogloblnA2_CS"/>
</dbReference>
<evidence type="ECO:0000256" key="4">
    <source>
        <dbReference type="ARBA" id="ARBA00022690"/>
    </source>
</evidence>
<keyword evidence="5 9" id="KW-0732">Signal</keyword>
<dbReference type="Gene3D" id="2.20.130.20">
    <property type="match status" value="1"/>
</dbReference>
<dbReference type="InterPro" id="IPR041555">
    <property type="entry name" value="MG3"/>
</dbReference>
<sequence>MAGSYCVLLAASLLLLLTTPHVQGAYILTTPRQAISDHEQQLCVFVTDPAAPPGVLNVSLSIWDSSKLIEDRNQTIFQEIINIPSGKYEKCHNLNLPTIEQYSGNLHIKGSLSGLKLNDTVGLSIKRSNEKTFIQTDRYKYRPGEKVQFRILTITGNKMEVSTKDYQEIWVTTPSRNRVAQWKNVSNHEGLVHLEFQLADEPEEGSYTIHLTTPTGTTIQRFVVEEFVLPRYEIKIKPPPYILATAENFTFTVCANYTFGQPVKGNLSFTIYNHQSRKCSVSKITNTTIHGCRDIMVPADELRIMDCNVYSVRASALVEEEGTGLQMTESQSTSITRSAVNFKTLYKDEFMKPNLPYSVKLRAELPDGTPAPGVPVEVCAAGCCTNDTTAANGILNIVLPNYNSYSVLVKALNCRAGMRSSEYTDNIEHYFSPSNSSLLIIAPENKLECSPKAPSKHVLPMLFSARDQPTAAITVQIVSRGQIQHSTTQEVTLTAGDLPFEVANMVEPLPPPIEGTVRGLVNLEITLPPTASPTAKVLVWYTRADGEVVSDMRELEVDRCLANNVSMSWSTKKAQPGEAASFTLSGEPNSVCSVGVVDKSTELLAGDPDPITLERLFNFVERFTIYKWSRSQINDHDYCNRRRRQEQQAQAGSPLTGVISPDDSFLYYGYYSSYVDAIKMFSDAGLYVLTDLTVETRPCEKEEYRHHGFGGGSAGIAGIAFDRPKPAAPPQALGAVAIAEDALGPDREQAIEHKTSSESSDEEAPRTNFPETWLWNIMVVPENGTRKVDQTLPDTITQWVGKAVCVHPQAGVGLSERESITTFTSFFVDLTLPPTVKRRETLPVKMGVFNYHDKDLPITITLEDSVEYDILEEPELPGARGKRSACIPANDKVVLTVRVTPKVVADVNLTVSAAVDATDFPTCGEGANSPQKRDALIRPIKVEADGFPREKTFSKYICSEDFTSGTDELESWDLTLPPEFIKGTERGYVEGSERAWVTAVGDLLALSLENLGHLIRMPYGCGEQNMLNFAPIIFLMDYLETTRQATPEATAKLMRYMNTGYQRQLLYRRNNGSYSAFGNADESGSTWLTAFVLKSFTQAKKYIQVDEEKLNQTRKWLLSHQGPDGCFTAVGKVLHKSMQGGVSDSKTPAPLTAYVLMSLVEGGEQPSAPPLDMAIQCLSSVSSRHPYTLALKAYAMALAGRPEAADVLTELENAAVVTSNSMHWKLPEDRSRAAAVEVAGYAILAMMTLNPETYEPKARKVVKWITTQRNGQGGFYSTQDTVVAMQALTLFESHRYQGPLNVVASVKAEGLEHTFNVNDDNKLLQQLKTLPILPTQVNLTMTGDGCAVLQGVLRYNIPNPEPSDAFDLTVNTITVPDRLCVTKRITACASYRLPDGASNMVVIEVDLISGYIPDKDDLKLLTKQDKNIRRYEVDGSKINFYINELTVKDTCVNFRVTRTVDVEDVKPGTVVVYDYYQEEFSISMRYTLPPNDECR</sequence>
<dbReference type="InterPro" id="IPR002890">
    <property type="entry name" value="MG2"/>
</dbReference>
<dbReference type="SMART" id="SM01361">
    <property type="entry name" value="A2M_recep"/>
    <property type="match status" value="1"/>
</dbReference>
<dbReference type="GO" id="GO:0004867">
    <property type="term" value="F:serine-type endopeptidase inhibitor activity"/>
    <property type="evidence" value="ECO:0007669"/>
    <property type="project" value="UniProtKB-KW"/>
</dbReference>
<dbReference type="Gene3D" id="2.60.120.1540">
    <property type="match status" value="1"/>
</dbReference>
<dbReference type="Gene3D" id="1.50.10.20">
    <property type="match status" value="1"/>
</dbReference>
<reference evidence="13" key="2">
    <citation type="submission" date="2013-07" db="EMBL/GenBank/DDBJ databases">
        <title>Molecular cloning and expression profiles of alpha-2-macroglobulin in mud crab Scylla paramamosain.</title>
        <authorList>
            <person name="Zhang Z."/>
            <person name="Li S.K."/>
        </authorList>
    </citation>
    <scope>NUCLEOTIDE SEQUENCE</scope>
    <source>
        <tissue evidence="13">Haemolymph</tissue>
    </source>
</reference>
<dbReference type="Pfam" id="PF07703">
    <property type="entry name" value="A2M_BRD"/>
    <property type="match status" value="1"/>
</dbReference>
<evidence type="ECO:0000313" key="13">
    <source>
        <dbReference type="EMBL" id="CCW43201.1"/>
    </source>
</evidence>
<keyword evidence="3" id="KW-0964">Secreted</keyword>
<keyword evidence="7" id="KW-1015">Disulfide bond</keyword>
<keyword evidence="8" id="KW-0325">Glycoprotein</keyword>
<dbReference type="Gene3D" id="2.60.40.10">
    <property type="entry name" value="Immunoglobulins"/>
    <property type="match status" value="2"/>
</dbReference>
<proteinExistence type="evidence at transcript level"/>
<dbReference type="Gene3D" id="2.60.40.1940">
    <property type="match status" value="1"/>
</dbReference>
<protein>
    <submittedName>
        <fullName evidence="13">Alpha-2-macroglobulin</fullName>
    </submittedName>
</protein>
<dbReference type="InterPro" id="IPR036595">
    <property type="entry name" value="A-macroglobulin_rcpt-bd_sf"/>
</dbReference>
<dbReference type="InterPro" id="IPR011625">
    <property type="entry name" value="A2M_N_BRD"/>
</dbReference>
<evidence type="ECO:0000259" key="12">
    <source>
        <dbReference type="SMART" id="SM01361"/>
    </source>
</evidence>
<dbReference type="SUPFAM" id="SSF49410">
    <property type="entry name" value="Alpha-macroglobulin receptor domain"/>
    <property type="match status" value="1"/>
</dbReference>
<dbReference type="PANTHER" id="PTHR11412:SF171">
    <property type="entry name" value="PREGNANCY ZONE PROTEIN-LIKE PROTEIN"/>
    <property type="match status" value="1"/>
</dbReference>
<dbReference type="CDD" id="cd02897">
    <property type="entry name" value="A2M_2"/>
    <property type="match status" value="1"/>
</dbReference>
<evidence type="ECO:0000256" key="5">
    <source>
        <dbReference type="ARBA" id="ARBA00022729"/>
    </source>
</evidence>
<feature type="domain" description="Alpha-macroglobulin receptor-binding" evidence="12">
    <location>
        <begin position="1398"/>
        <end position="1486"/>
    </location>
</feature>
<dbReference type="InterPro" id="IPR011626">
    <property type="entry name" value="Alpha-macroglobulin_TED"/>
</dbReference>
<name>S6DEP8_SCYPA</name>
<dbReference type="PROSITE" id="PS00477">
    <property type="entry name" value="ALPHA_2_MACROGLOBULIN"/>
    <property type="match status" value="1"/>
</dbReference>
<comment type="subcellular location">
    <subcellularLocation>
        <location evidence="1">Secreted</location>
    </subcellularLocation>
</comment>
<dbReference type="Pfam" id="PF00207">
    <property type="entry name" value="A2M"/>
    <property type="match status" value="1"/>
</dbReference>
<keyword evidence="4" id="KW-0646">Protease inhibitor</keyword>
<evidence type="ECO:0000256" key="2">
    <source>
        <dbReference type="ARBA" id="ARBA00010952"/>
    </source>
</evidence>
<dbReference type="InterPro" id="IPR050473">
    <property type="entry name" value="A2M/Complement_sys"/>
</dbReference>
<dbReference type="InterPro" id="IPR013783">
    <property type="entry name" value="Ig-like_fold"/>
</dbReference>
<feature type="domain" description="Alpha-2-macroglobulin bait region" evidence="10">
    <location>
        <begin position="447"/>
        <end position="604"/>
    </location>
</feature>
<dbReference type="InterPro" id="IPR047565">
    <property type="entry name" value="Alpha-macroglob_thiol-ester_cl"/>
</dbReference>
<feature type="chain" id="PRO_5004537806" evidence="9">
    <location>
        <begin position="25"/>
        <end position="1495"/>
    </location>
</feature>
<organism evidence="13">
    <name type="scientific">Scylla paramamosain</name>
    <name type="common">Mud crab</name>
    <dbReference type="NCBI Taxonomy" id="85552"/>
    <lineage>
        <taxon>Eukaryota</taxon>
        <taxon>Metazoa</taxon>
        <taxon>Ecdysozoa</taxon>
        <taxon>Arthropoda</taxon>
        <taxon>Crustacea</taxon>
        <taxon>Multicrustacea</taxon>
        <taxon>Malacostraca</taxon>
        <taxon>Eumalacostraca</taxon>
        <taxon>Eucarida</taxon>
        <taxon>Decapoda</taxon>
        <taxon>Pleocyemata</taxon>
        <taxon>Brachyura</taxon>
        <taxon>Eubrachyura</taxon>
        <taxon>Portunoidea</taxon>
        <taxon>Portunidae</taxon>
        <taxon>Portuninae</taxon>
        <taxon>Scylla</taxon>
    </lineage>
</organism>
<evidence type="ECO:0000256" key="6">
    <source>
        <dbReference type="ARBA" id="ARBA00022900"/>
    </source>
</evidence>
<dbReference type="InterPro" id="IPR008930">
    <property type="entry name" value="Terpenoid_cyclase/PrenylTrfase"/>
</dbReference>
<dbReference type="Gene3D" id="2.60.40.1930">
    <property type="match status" value="2"/>
</dbReference>
<dbReference type="Pfam" id="PF07677">
    <property type="entry name" value="A2M_recep"/>
    <property type="match status" value="1"/>
</dbReference>
<keyword evidence="6" id="KW-0722">Serine protease inhibitor</keyword>
<dbReference type="SUPFAM" id="SSF48239">
    <property type="entry name" value="Terpenoid cyclases/Protein prenyltransferases"/>
    <property type="match status" value="1"/>
</dbReference>
<dbReference type="InterPro" id="IPR001599">
    <property type="entry name" value="Macroglobln_a2"/>
</dbReference>
<evidence type="ECO:0000256" key="9">
    <source>
        <dbReference type="SAM" id="SignalP"/>
    </source>
</evidence>
<evidence type="ECO:0000259" key="11">
    <source>
        <dbReference type="SMART" id="SM01360"/>
    </source>
</evidence>
<comment type="similarity">
    <text evidence="2">Belongs to the protease inhibitor I39 (alpha-2-macroglobulin) family.</text>
</comment>
<dbReference type="Gene3D" id="2.60.40.690">
    <property type="entry name" value="Alpha-macroglobulin, receptor-binding domain"/>
    <property type="match status" value="1"/>
</dbReference>
<dbReference type="SMART" id="SM01359">
    <property type="entry name" value="A2M_N_2"/>
    <property type="match status" value="1"/>
</dbReference>
<feature type="domain" description="Alpha-2-macroglobulin" evidence="11">
    <location>
        <begin position="772"/>
        <end position="862"/>
    </location>
</feature>
<dbReference type="InterPro" id="IPR009048">
    <property type="entry name" value="A-macroglobulin_rcpt-bd"/>
</dbReference>
<accession>S6DEP8</accession>
<evidence type="ECO:0000256" key="8">
    <source>
        <dbReference type="ARBA" id="ARBA00023180"/>
    </source>
</evidence>
<feature type="signal peptide" evidence="9">
    <location>
        <begin position="1"/>
        <end position="24"/>
    </location>
</feature>
<evidence type="ECO:0000256" key="3">
    <source>
        <dbReference type="ARBA" id="ARBA00022525"/>
    </source>
</evidence>
<dbReference type="Pfam" id="PF07678">
    <property type="entry name" value="TED_complement"/>
    <property type="match status" value="1"/>
</dbReference>
<dbReference type="GO" id="GO:0005615">
    <property type="term" value="C:extracellular space"/>
    <property type="evidence" value="ECO:0007669"/>
    <property type="project" value="InterPro"/>
</dbReference>
<evidence type="ECO:0000256" key="7">
    <source>
        <dbReference type="ARBA" id="ARBA00023157"/>
    </source>
</evidence>
<dbReference type="SMART" id="SM01419">
    <property type="entry name" value="Thiol-ester_cl"/>
    <property type="match status" value="1"/>
</dbReference>
<evidence type="ECO:0000256" key="1">
    <source>
        <dbReference type="ARBA" id="ARBA00004613"/>
    </source>
</evidence>
<dbReference type="EMBL" id="HF952160">
    <property type="protein sequence ID" value="CCW43201.1"/>
    <property type="molecule type" value="mRNA"/>
</dbReference>
<dbReference type="SUPFAM" id="SSF81296">
    <property type="entry name" value="E set domains"/>
    <property type="match status" value="1"/>
</dbReference>
<reference evidence="13" key="1">
    <citation type="submission" date="2013-04" db="EMBL/GenBank/DDBJ databases">
        <authorList>
            <person name="Li S."/>
        </authorList>
    </citation>
    <scope>NUCLEOTIDE SEQUENCE</scope>
    <source>
        <tissue evidence="13">Haemolymph</tissue>
    </source>
</reference>
<dbReference type="Pfam" id="PF01835">
    <property type="entry name" value="MG2"/>
    <property type="match status" value="1"/>
</dbReference>
<dbReference type="InterPro" id="IPR041813">
    <property type="entry name" value="A2M_TED"/>
</dbReference>
<dbReference type="FunFam" id="1.50.10.20:FF:000001">
    <property type="entry name" value="CD109 isoform 1"/>
    <property type="match status" value="1"/>
</dbReference>
<dbReference type="SMART" id="SM01360">
    <property type="entry name" value="A2M"/>
    <property type="match status" value="1"/>
</dbReference>
<dbReference type="Pfam" id="PF17789">
    <property type="entry name" value="MG4"/>
    <property type="match status" value="1"/>
</dbReference>